<dbReference type="InterPro" id="IPR035104">
    <property type="entry name" value="Ribosomal_protein_S1-like"/>
</dbReference>
<dbReference type="SMART" id="SM00316">
    <property type="entry name" value="S1"/>
    <property type="match status" value="2"/>
</dbReference>
<comment type="similarity">
    <text evidence="1">Belongs to the bacterial ribosomal protein bS1 family.</text>
</comment>
<evidence type="ECO:0000256" key="5">
    <source>
        <dbReference type="SAM" id="MobiDB-lite"/>
    </source>
</evidence>
<dbReference type="Proteomes" id="UP000823883">
    <property type="component" value="Unassembled WGS sequence"/>
</dbReference>
<dbReference type="SUPFAM" id="SSF50249">
    <property type="entry name" value="Nucleic acid-binding proteins"/>
    <property type="match status" value="2"/>
</dbReference>
<dbReference type="PANTHER" id="PTHR10724">
    <property type="entry name" value="30S RIBOSOMAL PROTEIN S1"/>
    <property type="match status" value="1"/>
</dbReference>
<reference evidence="7" key="1">
    <citation type="journal article" date="2021" name="PeerJ">
        <title>Extensive microbial diversity within the chicken gut microbiome revealed by metagenomics and culture.</title>
        <authorList>
            <person name="Gilroy R."/>
            <person name="Ravi A."/>
            <person name="Getino M."/>
            <person name="Pursley I."/>
            <person name="Horton D.L."/>
            <person name="Alikhan N.F."/>
            <person name="Baker D."/>
            <person name="Gharbi K."/>
            <person name="Hall N."/>
            <person name="Watson M."/>
            <person name="Adriaenssens E.M."/>
            <person name="Foster-Nyarko E."/>
            <person name="Jarju S."/>
            <person name="Secka A."/>
            <person name="Antonio M."/>
            <person name="Oren A."/>
            <person name="Chaudhuri R.R."/>
            <person name="La Ragione R."/>
            <person name="Hildebrand F."/>
            <person name="Pallen M.J."/>
        </authorList>
    </citation>
    <scope>NUCLEOTIDE SEQUENCE</scope>
    <source>
        <strain evidence="7">CHK183-5548</strain>
    </source>
</reference>
<dbReference type="AlphaFoldDB" id="A0A9D2T6H4"/>
<keyword evidence="3" id="KW-0687">Ribonucleoprotein</keyword>
<evidence type="ECO:0000256" key="2">
    <source>
        <dbReference type="ARBA" id="ARBA00022980"/>
    </source>
</evidence>
<evidence type="ECO:0000313" key="8">
    <source>
        <dbReference type="Proteomes" id="UP000823883"/>
    </source>
</evidence>
<dbReference type="FunFam" id="2.40.50.140:FF:000103">
    <property type="entry name" value="protein RRP5 homolog"/>
    <property type="match status" value="1"/>
</dbReference>
<dbReference type="PROSITE" id="PS50126">
    <property type="entry name" value="S1"/>
    <property type="match status" value="2"/>
</dbReference>
<dbReference type="InterPro" id="IPR012340">
    <property type="entry name" value="NA-bd_OB-fold"/>
</dbReference>
<proteinExistence type="inferred from homology"/>
<dbReference type="PANTHER" id="PTHR10724:SF7">
    <property type="entry name" value="SMALL RIBOSOMAL SUBUNIT PROTEIN BS1C"/>
    <property type="match status" value="1"/>
</dbReference>
<comment type="caution">
    <text evidence="7">The sequence shown here is derived from an EMBL/GenBank/DDBJ whole genome shotgun (WGS) entry which is preliminary data.</text>
</comment>
<evidence type="ECO:0000313" key="7">
    <source>
        <dbReference type="EMBL" id="HJC48327.1"/>
    </source>
</evidence>
<organism evidence="7 8">
    <name type="scientific">Candidatus Lachnoclostridium pullistercoris</name>
    <dbReference type="NCBI Taxonomy" id="2838632"/>
    <lineage>
        <taxon>Bacteria</taxon>
        <taxon>Bacillati</taxon>
        <taxon>Bacillota</taxon>
        <taxon>Clostridia</taxon>
        <taxon>Lachnospirales</taxon>
        <taxon>Lachnospiraceae</taxon>
    </lineage>
</organism>
<sequence length="254" mass="28288">MSEEMKNEALEAAEAAEPAETMDDYAAELEESYKTLEGKQPVYEAEEDPAAEKWQNFAQMMEEKTVLNVKVKEAVKGGLVTFVDDVRAFIPASHISTHYVEKLDDMVGKHLDVMVITVDPEKKRLVLSGREVEKAKRDEDRKQKLAQYHVGDVVTGKVESLQPYGAFVELEDGISGLVHVSQISTQRIKHPGVVLKEGQEVKAKVISTDNGKIGLSMKALISEETNREEHEVFNYKETGTISTGLGDLLKNIKL</sequence>
<accession>A0A9D2T6H4</accession>
<dbReference type="Gene3D" id="2.40.50.140">
    <property type="entry name" value="Nucleic acid-binding proteins"/>
    <property type="match status" value="2"/>
</dbReference>
<dbReference type="InterPro" id="IPR050437">
    <property type="entry name" value="Ribos_protein_bS1-like"/>
</dbReference>
<dbReference type="GO" id="GO:0006412">
    <property type="term" value="P:translation"/>
    <property type="evidence" value="ECO:0007669"/>
    <property type="project" value="TreeGrafter"/>
</dbReference>
<feature type="region of interest" description="Disordered" evidence="5">
    <location>
        <begin position="1"/>
        <end position="23"/>
    </location>
</feature>
<dbReference type="CDD" id="cd04465">
    <property type="entry name" value="S1_RPS1_repeat_ec2_hs2"/>
    <property type="match status" value="1"/>
</dbReference>
<dbReference type="Pfam" id="PF00575">
    <property type="entry name" value="S1"/>
    <property type="match status" value="2"/>
</dbReference>
<gene>
    <name evidence="7" type="ORF">IAA04_09775</name>
</gene>
<feature type="compositionally biased region" description="Low complexity" evidence="5">
    <location>
        <begin position="10"/>
        <end position="19"/>
    </location>
</feature>
<evidence type="ECO:0000256" key="1">
    <source>
        <dbReference type="ARBA" id="ARBA00006767"/>
    </source>
</evidence>
<evidence type="ECO:0000259" key="6">
    <source>
        <dbReference type="PROSITE" id="PS50126"/>
    </source>
</evidence>
<evidence type="ECO:0000256" key="3">
    <source>
        <dbReference type="ARBA" id="ARBA00023274"/>
    </source>
</evidence>
<dbReference type="GO" id="GO:0003729">
    <property type="term" value="F:mRNA binding"/>
    <property type="evidence" value="ECO:0007669"/>
    <property type="project" value="TreeGrafter"/>
</dbReference>
<dbReference type="GO" id="GO:0003735">
    <property type="term" value="F:structural constituent of ribosome"/>
    <property type="evidence" value="ECO:0007669"/>
    <property type="project" value="TreeGrafter"/>
</dbReference>
<dbReference type="PRINTS" id="PR00681">
    <property type="entry name" value="RIBOSOMALS1"/>
</dbReference>
<comment type="function">
    <text evidence="4">Binds mRNA; thus facilitating recognition of the initiation point. It is needed to translate mRNA with a short Shine-Dalgarno (SD) purine-rich sequence.</text>
</comment>
<name>A0A9D2T6H4_9FIRM</name>
<keyword evidence="2" id="KW-0689">Ribosomal protein</keyword>
<dbReference type="InterPro" id="IPR003029">
    <property type="entry name" value="S1_domain"/>
</dbReference>
<feature type="domain" description="S1 motif" evidence="6">
    <location>
        <begin position="151"/>
        <end position="218"/>
    </location>
</feature>
<evidence type="ECO:0000256" key="4">
    <source>
        <dbReference type="ARBA" id="ARBA00025604"/>
    </source>
</evidence>
<dbReference type="EMBL" id="DWWL01000063">
    <property type="protein sequence ID" value="HJC48327.1"/>
    <property type="molecule type" value="Genomic_DNA"/>
</dbReference>
<feature type="domain" description="S1 motif" evidence="6">
    <location>
        <begin position="58"/>
        <end position="130"/>
    </location>
</feature>
<protein>
    <submittedName>
        <fullName evidence="7">S1 RNA-binding domain-containing protein</fullName>
    </submittedName>
</protein>
<dbReference type="GO" id="GO:0005840">
    <property type="term" value="C:ribosome"/>
    <property type="evidence" value="ECO:0007669"/>
    <property type="project" value="UniProtKB-KW"/>
</dbReference>
<reference evidence="7" key="2">
    <citation type="submission" date="2021-04" db="EMBL/GenBank/DDBJ databases">
        <authorList>
            <person name="Gilroy R."/>
        </authorList>
    </citation>
    <scope>NUCLEOTIDE SEQUENCE</scope>
    <source>
        <strain evidence="7">CHK183-5548</strain>
    </source>
</reference>
<dbReference type="GO" id="GO:1990904">
    <property type="term" value="C:ribonucleoprotein complex"/>
    <property type="evidence" value="ECO:0007669"/>
    <property type="project" value="UniProtKB-KW"/>
</dbReference>